<gene>
    <name evidence="2" type="ORF">GCM10010383_25890</name>
</gene>
<dbReference type="Pfam" id="PF18029">
    <property type="entry name" value="Glyoxalase_6"/>
    <property type="match status" value="1"/>
</dbReference>
<evidence type="ECO:0000259" key="1">
    <source>
        <dbReference type="Pfam" id="PF18029"/>
    </source>
</evidence>
<dbReference type="SUPFAM" id="SSF54593">
    <property type="entry name" value="Glyoxalase/Bleomycin resistance protein/Dihydroxybiphenyl dioxygenase"/>
    <property type="match status" value="1"/>
</dbReference>
<feature type="domain" description="Glyoxalase-like" evidence="1">
    <location>
        <begin position="32"/>
        <end position="176"/>
    </location>
</feature>
<evidence type="ECO:0000313" key="3">
    <source>
        <dbReference type="Proteomes" id="UP000617743"/>
    </source>
</evidence>
<organism evidence="2 3">
    <name type="scientific">Streptomyces lomondensis</name>
    <dbReference type="NCBI Taxonomy" id="68229"/>
    <lineage>
        <taxon>Bacteria</taxon>
        <taxon>Bacillati</taxon>
        <taxon>Actinomycetota</taxon>
        <taxon>Actinomycetes</taxon>
        <taxon>Kitasatosporales</taxon>
        <taxon>Streptomycetaceae</taxon>
        <taxon>Streptomyces</taxon>
    </lineage>
</organism>
<reference evidence="3" key="1">
    <citation type="journal article" date="2019" name="Int. J. Syst. Evol. Microbiol.">
        <title>The Global Catalogue of Microorganisms (GCM) 10K type strain sequencing project: providing services to taxonomists for standard genome sequencing and annotation.</title>
        <authorList>
            <consortium name="The Broad Institute Genomics Platform"/>
            <consortium name="The Broad Institute Genome Sequencing Center for Infectious Disease"/>
            <person name="Wu L."/>
            <person name="Ma J."/>
        </authorList>
    </citation>
    <scope>NUCLEOTIDE SEQUENCE [LARGE SCALE GENOMIC DNA]</scope>
    <source>
        <strain evidence="3">JCM 4866</strain>
    </source>
</reference>
<dbReference type="CDD" id="cd06587">
    <property type="entry name" value="VOC"/>
    <property type="match status" value="1"/>
</dbReference>
<name>A0ABQ2X2K2_9ACTN</name>
<dbReference type="InterPro" id="IPR029068">
    <property type="entry name" value="Glyas_Bleomycin-R_OHBP_Dase"/>
</dbReference>
<dbReference type="Gene3D" id="3.10.180.10">
    <property type="entry name" value="2,3-Dihydroxybiphenyl 1,2-Dioxygenase, domain 1"/>
    <property type="match status" value="1"/>
</dbReference>
<protein>
    <submittedName>
        <fullName evidence="2">Glyoxalase</fullName>
    </submittedName>
</protein>
<dbReference type="Proteomes" id="UP000617743">
    <property type="component" value="Unassembled WGS sequence"/>
</dbReference>
<dbReference type="InterPro" id="IPR041581">
    <property type="entry name" value="Glyoxalase_6"/>
</dbReference>
<dbReference type="PANTHER" id="PTHR35908">
    <property type="entry name" value="HYPOTHETICAL FUSION PROTEIN"/>
    <property type="match status" value="1"/>
</dbReference>
<dbReference type="PANTHER" id="PTHR35908:SF1">
    <property type="entry name" value="CONSERVED PROTEIN"/>
    <property type="match status" value="1"/>
</dbReference>
<accession>A0ABQ2X2K2</accession>
<evidence type="ECO:0000313" key="2">
    <source>
        <dbReference type="EMBL" id="GGW95133.1"/>
    </source>
</evidence>
<keyword evidence="3" id="KW-1185">Reference proteome</keyword>
<proteinExistence type="predicted"/>
<dbReference type="EMBL" id="BMWC01000003">
    <property type="protein sequence ID" value="GGW95133.1"/>
    <property type="molecule type" value="Genomic_DNA"/>
</dbReference>
<sequence length="177" mass="19472">MHRLGAARQRVPARRGVVSPSCDARGMDVTLQVTIDCADPVTLVNFWTEALGYQPEPAPGGHPSWRAYWEDMGVPAEELTEGVGETPESIVDPEGRGPRIWFQRVPEGKTVKNRVHLDLKVGGGRGVPLPERTRRIAAKVDRLVATGATVLRIMDEPDMDYYGVVLRDPEGNEFCVG</sequence>
<comment type="caution">
    <text evidence="2">The sequence shown here is derived from an EMBL/GenBank/DDBJ whole genome shotgun (WGS) entry which is preliminary data.</text>
</comment>